<dbReference type="GO" id="GO:0035725">
    <property type="term" value="P:sodium ion transmembrane transport"/>
    <property type="evidence" value="ECO:0000318"/>
    <property type="project" value="GO_Central"/>
</dbReference>
<dbReference type="RefSeq" id="XP_002112091.1">
    <property type="nucleotide sequence ID" value="XM_002112055.1"/>
</dbReference>
<evidence type="ECO:0000256" key="8">
    <source>
        <dbReference type="SAM" id="Phobius"/>
    </source>
</evidence>
<dbReference type="HOGENOM" id="CLU_006855_7_2_1"/>
<name>B3RVU4_TRIAD</name>
<feature type="transmembrane region" description="Helical" evidence="8">
    <location>
        <begin position="99"/>
        <end position="127"/>
    </location>
</feature>
<feature type="binding site" evidence="6">
    <location>
        <position position="392"/>
    </location>
    <ligand>
        <name>Na(+)</name>
        <dbReference type="ChEBI" id="CHEBI:29101"/>
        <label>1</label>
    </ligand>
</feature>
<dbReference type="eggNOG" id="KOG3659">
    <property type="taxonomic scope" value="Eukaryota"/>
</dbReference>
<dbReference type="PROSITE" id="PS50267">
    <property type="entry name" value="NA_NEUROTRAN_SYMP_3"/>
    <property type="match status" value="1"/>
</dbReference>
<accession>B3RVU4</accession>
<evidence type="ECO:0000256" key="3">
    <source>
        <dbReference type="ARBA" id="ARBA00022692"/>
    </source>
</evidence>
<evidence type="ECO:0000313" key="9">
    <source>
        <dbReference type="EMBL" id="EDV26058.1"/>
    </source>
</evidence>
<evidence type="ECO:0000256" key="5">
    <source>
        <dbReference type="ARBA" id="ARBA00023136"/>
    </source>
</evidence>
<feature type="transmembrane region" description="Helical" evidence="8">
    <location>
        <begin position="451"/>
        <end position="472"/>
    </location>
</feature>
<dbReference type="KEGG" id="tad:TRIADDRAFT_23982"/>
<feature type="binding site" evidence="6">
    <location>
        <position position="302"/>
    </location>
    <ligand>
        <name>Na(+)</name>
        <dbReference type="ChEBI" id="CHEBI:29101"/>
        <label>1</label>
    </ligand>
</feature>
<dbReference type="PROSITE" id="PS00610">
    <property type="entry name" value="NA_NEUROTRAN_SYMP_1"/>
    <property type="match status" value="1"/>
</dbReference>
<dbReference type="OrthoDB" id="6581954at2759"/>
<dbReference type="Proteomes" id="UP000009022">
    <property type="component" value="Unassembled WGS sequence"/>
</dbReference>
<comment type="subcellular location">
    <subcellularLocation>
        <location evidence="1">Membrane</location>
        <topology evidence="1">Multi-pass membrane protein</topology>
    </subcellularLocation>
</comment>
<feature type="binding site" evidence="6">
    <location>
        <position position="389"/>
    </location>
    <ligand>
        <name>Na(+)</name>
        <dbReference type="ChEBI" id="CHEBI:29101"/>
        <label>1</label>
    </ligand>
</feature>
<evidence type="ECO:0000256" key="4">
    <source>
        <dbReference type="ARBA" id="ARBA00022989"/>
    </source>
</evidence>
<dbReference type="Pfam" id="PF00209">
    <property type="entry name" value="SNF"/>
    <property type="match status" value="1"/>
</dbReference>
<feature type="binding site" evidence="6">
    <location>
        <position position="33"/>
    </location>
    <ligand>
        <name>Na(+)</name>
        <dbReference type="ChEBI" id="CHEBI:29101"/>
        <label>1</label>
    </ligand>
</feature>
<gene>
    <name evidence="9" type="ORF">TRIADDRAFT_23982</name>
</gene>
<comment type="similarity">
    <text evidence="7">Belongs to the sodium:neurotransmitter symporter (SNF) (TC 2.A.22) family.</text>
</comment>
<dbReference type="InParanoid" id="B3RVU4"/>
<keyword evidence="4 8" id="KW-1133">Transmembrane helix</keyword>
<dbReference type="PANTHER" id="PTHR11616">
    <property type="entry name" value="SODIUM/CHLORIDE DEPENDENT TRANSPORTER"/>
    <property type="match status" value="1"/>
</dbReference>
<dbReference type="InterPro" id="IPR000175">
    <property type="entry name" value="Na/ntran_symport"/>
</dbReference>
<proteinExistence type="inferred from homology"/>
<protein>
    <recommendedName>
        <fullName evidence="7">Transporter</fullName>
    </recommendedName>
</protein>
<dbReference type="InterPro" id="IPR037272">
    <property type="entry name" value="SNS_sf"/>
</dbReference>
<feature type="binding site" evidence="6">
    <location>
        <position position="393"/>
    </location>
    <ligand>
        <name>Na(+)</name>
        <dbReference type="ChEBI" id="CHEBI:29101"/>
        <label>1</label>
    </ligand>
</feature>
<feature type="transmembrane region" description="Helical" evidence="8">
    <location>
        <begin position="493"/>
        <end position="516"/>
    </location>
</feature>
<dbReference type="SUPFAM" id="SSF161070">
    <property type="entry name" value="SNF-like"/>
    <property type="match status" value="1"/>
</dbReference>
<dbReference type="GO" id="GO:0015293">
    <property type="term" value="F:symporter activity"/>
    <property type="evidence" value="ECO:0007669"/>
    <property type="project" value="UniProtKB-KW"/>
</dbReference>
<sequence length="579" mass="64197">MRLSTIDGKGDDEELDDRPRWDNKVQFLLATIGFAVGLGNVWRFPYLVQKNGGGAFLIPYFIMLIIEGIPIFHLELAIGQRLRKGPVGSWKIISPKWKGVGIAGLMVSIVAASYYIIIIAYCLFYLFSSFQAVLPWSRCPTYASPDPLSNITLPIRECAKSSPVVYFFFREVNDISNNINTSGGLYWKLTLCMLGGWAISYLSILKGIKSSGKVVYFTATFPYLVLFIFMIRGFTLHGFGNGLLHLVTPNVSFLRDPIVWLDAATQIFYSLGAGFGSLIAFASYNPVKNKCGRDAVCVSLVNCCTSLFAAVVVFSVLGHMATTKYDACISSVNATMGMEAALNKCKIADYLNSVGSGPGLVFIVFADIVAGFSPPQFWSIIFYFMLLTLGIDSIFGALETILTTLSDSSYFRNVRKEILAGVMCIGLFFFGFIFTQRSGLYFVEVFDAMSLPIPLLVIALCEVTGILFAYGMKRFCDDIEYMTGSQPNWYWKACWYFITPVSIIAVLIATVVKLAQTTLKYSTWSRETATGGSMPYPGWLTAFMICVILLPIFTIPVTTLIHYFKARRENSGGKKETVI</sequence>
<evidence type="ECO:0000256" key="7">
    <source>
        <dbReference type="RuleBase" id="RU003732"/>
    </source>
</evidence>
<feature type="transmembrane region" description="Helical" evidence="8">
    <location>
        <begin position="57"/>
        <end position="78"/>
    </location>
</feature>
<dbReference type="EMBL" id="DS985244">
    <property type="protein sequence ID" value="EDV26058.1"/>
    <property type="molecule type" value="Genomic_DNA"/>
</dbReference>
<keyword evidence="5 8" id="KW-0472">Membrane</keyword>
<feature type="binding site" evidence="6">
    <location>
        <position position="270"/>
    </location>
    <ligand>
        <name>Na(+)</name>
        <dbReference type="ChEBI" id="CHEBI:29101"/>
        <label>1</label>
    </ligand>
</feature>
<feature type="transmembrane region" description="Helical" evidence="8">
    <location>
        <begin position="536"/>
        <end position="564"/>
    </location>
</feature>
<feature type="binding site" evidence="6">
    <location>
        <position position="35"/>
    </location>
    <ligand>
        <name>Na(+)</name>
        <dbReference type="ChEBI" id="CHEBI:29101"/>
        <label>1</label>
    </ligand>
</feature>
<feature type="transmembrane region" description="Helical" evidence="8">
    <location>
        <begin position="214"/>
        <end position="239"/>
    </location>
</feature>
<evidence type="ECO:0000256" key="6">
    <source>
        <dbReference type="PIRSR" id="PIRSR600175-1"/>
    </source>
</evidence>
<feature type="transmembrane region" description="Helical" evidence="8">
    <location>
        <begin position="296"/>
        <end position="317"/>
    </location>
</feature>
<organism evidence="9 10">
    <name type="scientific">Trichoplax adhaerens</name>
    <name type="common">Trichoplax reptans</name>
    <dbReference type="NCBI Taxonomy" id="10228"/>
    <lineage>
        <taxon>Eukaryota</taxon>
        <taxon>Metazoa</taxon>
        <taxon>Placozoa</taxon>
        <taxon>Uniplacotomia</taxon>
        <taxon>Trichoplacea</taxon>
        <taxon>Trichoplacidae</taxon>
        <taxon>Trichoplax</taxon>
    </lineage>
</organism>
<evidence type="ECO:0000256" key="2">
    <source>
        <dbReference type="ARBA" id="ARBA00022448"/>
    </source>
</evidence>
<keyword evidence="6" id="KW-0479">Metal-binding</keyword>
<dbReference type="PhylomeDB" id="B3RVU4"/>
<dbReference type="CTD" id="6753304"/>
<feature type="transmembrane region" description="Helical" evidence="8">
    <location>
        <begin position="259"/>
        <end position="284"/>
    </location>
</feature>
<feature type="transmembrane region" description="Helical" evidence="8">
    <location>
        <begin position="185"/>
        <end position="202"/>
    </location>
</feature>
<dbReference type="PRINTS" id="PR00176">
    <property type="entry name" value="NANEUSMPORT"/>
</dbReference>
<dbReference type="PANTHER" id="PTHR11616:SF182">
    <property type="entry name" value="TRANSPORTER"/>
    <property type="match status" value="1"/>
</dbReference>
<dbReference type="GO" id="GO:0006865">
    <property type="term" value="P:amino acid transport"/>
    <property type="evidence" value="ECO:0000318"/>
    <property type="project" value="GO_Central"/>
</dbReference>
<feature type="binding site" evidence="6">
    <location>
        <position position="40"/>
    </location>
    <ligand>
        <name>Na(+)</name>
        <dbReference type="ChEBI" id="CHEBI:29101"/>
        <label>1</label>
    </ligand>
</feature>
<feature type="transmembrane region" description="Helical" evidence="8">
    <location>
        <begin position="418"/>
        <end position="439"/>
    </location>
</feature>
<feature type="transmembrane region" description="Helical" evidence="8">
    <location>
        <begin position="27"/>
        <end position="45"/>
    </location>
</feature>
<evidence type="ECO:0000313" key="10">
    <source>
        <dbReference type="Proteomes" id="UP000009022"/>
    </source>
</evidence>
<keyword evidence="6" id="KW-0915">Sodium</keyword>
<keyword evidence="2 7" id="KW-0813">Transport</keyword>
<keyword evidence="10" id="KW-1185">Reference proteome</keyword>
<dbReference type="GeneID" id="6753304"/>
<dbReference type="GO" id="GO:0046872">
    <property type="term" value="F:metal ion binding"/>
    <property type="evidence" value="ECO:0007669"/>
    <property type="project" value="UniProtKB-KW"/>
</dbReference>
<feature type="transmembrane region" description="Helical" evidence="8">
    <location>
        <begin position="377"/>
        <end position="398"/>
    </location>
</feature>
<feature type="binding site" evidence="6">
    <location>
        <position position="36"/>
    </location>
    <ligand>
        <name>Na(+)</name>
        <dbReference type="ChEBI" id="CHEBI:29101"/>
        <label>1</label>
    </ligand>
</feature>
<reference evidence="9 10" key="1">
    <citation type="journal article" date="2008" name="Nature">
        <title>The Trichoplax genome and the nature of placozoans.</title>
        <authorList>
            <person name="Srivastava M."/>
            <person name="Begovic E."/>
            <person name="Chapman J."/>
            <person name="Putnam N.H."/>
            <person name="Hellsten U."/>
            <person name="Kawashima T."/>
            <person name="Kuo A."/>
            <person name="Mitros T."/>
            <person name="Salamov A."/>
            <person name="Carpenter M.L."/>
            <person name="Signorovitch A.Y."/>
            <person name="Moreno M.A."/>
            <person name="Kamm K."/>
            <person name="Grimwood J."/>
            <person name="Schmutz J."/>
            <person name="Shapiro H."/>
            <person name="Grigoriev I.V."/>
            <person name="Buss L.W."/>
            <person name="Schierwater B."/>
            <person name="Dellaporta S.L."/>
            <person name="Rokhsar D.S."/>
        </authorList>
    </citation>
    <scope>NUCLEOTIDE SEQUENCE [LARGE SCALE GENOMIC DNA]</scope>
    <source>
        <strain evidence="9 10">Grell-BS-1999</strain>
    </source>
</reference>
<dbReference type="FunCoup" id="B3RVU4">
    <property type="interactions" value="32"/>
</dbReference>
<dbReference type="GO" id="GO:0005886">
    <property type="term" value="C:plasma membrane"/>
    <property type="evidence" value="ECO:0000318"/>
    <property type="project" value="GO_Central"/>
</dbReference>
<keyword evidence="7" id="KW-0769">Symport</keyword>
<dbReference type="AlphaFoldDB" id="B3RVU4"/>
<evidence type="ECO:0000256" key="1">
    <source>
        <dbReference type="ARBA" id="ARBA00004141"/>
    </source>
</evidence>
<keyword evidence="3 7" id="KW-0812">Transmembrane</keyword>